<evidence type="ECO:0000313" key="2">
    <source>
        <dbReference type="Proteomes" id="UP001162501"/>
    </source>
</evidence>
<organism evidence="1 2">
    <name type="scientific">Rangifer tarandus platyrhynchus</name>
    <name type="common">Svalbard reindeer</name>
    <dbReference type="NCBI Taxonomy" id="3082113"/>
    <lineage>
        <taxon>Eukaryota</taxon>
        <taxon>Metazoa</taxon>
        <taxon>Chordata</taxon>
        <taxon>Craniata</taxon>
        <taxon>Vertebrata</taxon>
        <taxon>Euteleostomi</taxon>
        <taxon>Mammalia</taxon>
        <taxon>Eutheria</taxon>
        <taxon>Laurasiatheria</taxon>
        <taxon>Artiodactyla</taxon>
        <taxon>Ruminantia</taxon>
        <taxon>Pecora</taxon>
        <taxon>Cervidae</taxon>
        <taxon>Odocoileinae</taxon>
        <taxon>Rangifer</taxon>
    </lineage>
</organism>
<gene>
    <name evidence="1" type="ORF">MRATA1EN22A_LOCUS12786</name>
</gene>
<dbReference type="EMBL" id="OX596105">
    <property type="protein sequence ID" value="CAN0148483.1"/>
    <property type="molecule type" value="Genomic_DNA"/>
</dbReference>
<sequence>MDAGRVPAGRTLGSPRVFSVRPPLDLRLSAAGQDGLSAACFCHSSCSLLLSVRQHSVLGAKSHCGQHVGSGKKYRKPRGQPGWPWEGPRVCLLGGHGLGGFSSRHWFSYGSGGQKPEIPVPAGLVSFLAVFRGLWMAIFSMGPLAVLFLHACVSPCAQAPLRRTPVRLDESPC</sequence>
<accession>A0AC59Z1G1</accession>
<evidence type="ECO:0000313" key="1">
    <source>
        <dbReference type="EMBL" id="CAN0148483.1"/>
    </source>
</evidence>
<reference evidence="1" key="2">
    <citation type="submission" date="2025-03" db="EMBL/GenBank/DDBJ databases">
        <authorList>
            <consortium name="ELIXIR-Norway"/>
            <consortium name="Elixir Norway"/>
        </authorList>
    </citation>
    <scope>NUCLEOTIDE SEQUENCE</scope>
</reference>
<reference evidence="1" key="1">
    <citation type="submission" date="2023-05" db="EMBL/GenBank/DDBJ databases">
        <authorList>
            <consortium name="ELIXIR-Norway"/>
        </authorList>
    </citation>
    <scope>NUCLEOTIDE SEQUENCE</scope>
</reference>
<proteinExistence type="predicted"/>
<protein>
    <submittedName>
        <fullName evidence="1">Uncharacterized protein</fullName>
    </submittedName>
</protein>
<name>A0AC59Z1G1_RANTA</name>
<dbReference type="Proteomes" id="UP001162501">
    <property type="component" value="Chromosome 21"/>
</dbReference>